<accession>A0A918F2H7</accession>
<reference evidence="1" key="2">
    <citation type="submission" date="2020-09" db="EMBL/GenBank/DDBJ databases">
        <authorList>
            <person name="Sun Q."/>
            <person name="Ohkuma M."/>
        </authorList>
    </citation>
    <scope>NUCLEOTIDE SEQUENCE</scope>
    <source>
        <strain evidence="1">JCM 31311</strain>
    </source>
</reference>
<dbReference type="AlphaFoldDB" id="A0A918F2H7"/>
<proteinExistence type="predicted"/>
<dbReference type="InterPro" id="IPR029058">
    <property type="entry name" value="AB_hydrolase_fold"/>
</dbReference>
<evidence type="ECO:0000313" key="1">
    <source>
        <dbReference type="EMBL" id="GGQ95491.1"/>
    </source>
</evidence>
<dbReference type="EMBL" id="BMQL01000001">
    <property type="protein sequence ID" value="GGQ95491.1"/>
    <property type="molecule type" value="Genomic_DNA"/>
</dbReference>
<sequence length="346" mass="37247">MPSILKGSLDALNASPRDNQNIPATYHEVMLPLAFRPLLALLLLLAGCAPSFQNAAVQPSFSGPLTPRPEGSPDVLILAMSGRCPCLSAPINNVDYLMPRGTVKAVAAAFEAQGLSVQSAGAAAHLTSHLPTTAIQSQLGKGVTVAPPQDGFLQMEARLVAAQRDWIVGRSNPTRIVLLAHSHGVVWTHALARAHPEVPISLMIDLDGVCDMWESDNRRLIQAYVQQLGHNPWPFDLSNSCASVRVGHVRYDLKDVVYPNVTLDLEVQSQRLVKVAGGFQANFPFDALTNVRPDGSHTGIQTFRSQDTHSNVSMPGGEALVWIKDKLSEVVAGWRNAPSATDQNTP</sequence>
<protein>
    <recommendedName>
        <fullName evidence="3">Alpha/beta hydrolase</fullName>
    </recommendedName>
</protein>
<dbReference type="Proteomes" id="UP000603865">
    <property type="component" value="Unassembled WGS sequence"/>
</dbReference>
<gene>
    <name evidence="1" type="ORF">GCM10008957_04950</name>
</gene>
<comment type="caution">
    <text evidence="1">The sequence shown here is derived from an EMBL/GenBank/DDBJ whole genome shotgun (WGS) entry which is preliminary data.</text>
</comment>
<name>A0A918F2H7_9DEIO</name>
<organism evidence="1 2">
    <name type="scientific">Deinococcus ruber</name>
    <dbReference type="NCBI Taxonomy" id="1848197"/>
    <lineage>
        <taxon>Bacteria</taxon>
        <taxon>Thermotogati</taxon>
        <taxon>Deinococcota</taxon>
        <taxon>Deinococci</taxon>
        <taxon>Deinococcales</taxon>
        <taxon>Deinococcaceae</taxon>
        <taxon>Deinococcus</taxon>
    </lineage>
</organism>
<evidence type="ECO:0000313" key="2">
    <source>
        <dbReference type="Proteomes" id="UP000603865"/>
    </source>
</evidence>
<reference evidence="1" key="1">
    <citation type="journal article" date="2014" name="Int. J. Syst. Evol. Microbiol.">
        <title>Complete genome sequence of Corynebacterium casei LMG S-19264T (=DSM 44701T), isolated from a smear-ripened cheese.</title>
        <authorList>
            <consortium name="US DOE Joint Genome Institute (JGI-PGF)"/>
            <person name="Walter F."/>
            <person name="Albersmeier A."/>
            <person name="Kalinowski J."/>
            <person name="Ruckert C."/>
        </authorList>
    </citation>
    <scope>NUCLEOTIDE SEQUENCE</scope>
    <source>
        <strain evidence="1">JCM 31311</strain>
    </source>
</reference>
<keyword evidence="2" id="KW-1185">Reference proteome</keyword>
<dbReference type="SUPFAM" id="SSF53474">
    <property type="entry name" value="alpha/beta-Hydrolases"/>
    <property type="match status" value="1"/>
</dbReference>
<evidence type="ECO:0008006" key="3">
    <source>
        <dbReference type="Google" id="ProtNLM"/>
    </source>
</evidence>